<dbReference type="Gene3D" id="3.30.70.270">
    <property type="match status" value="2"/>
</dbReference>
<dbReference type="Pfam" id="PF17921">
    <property type="entry name" value="Integrase_H2C2"/>
    <property type="match status" value="1"/>
</dbReference>
<evidence type="ECO:0000256" key="11">
    <source>
        <dbReference type="ARBA" id="ARBA00022918"/>
    </source>
</evidence>
<evidence type="ECO:0000256" key="5">
    <source>
        <dbReference type="ARBA" id="ARBA00022723"/>
    </source>
</evidence>
<keyword evidence="9" id="KW-0460">Magnesium</keyword>
<feature type="region of interest" description="Disordered" evidence="16">
    <location>
        <begin position="195"/>
        <end position="229"/>
    </location>
</feature>
<gene>
    <name evidence="19" type="ORF">TSUD_16140</name>
</gene>
<organism evidence="19 20">
    <name type="scientific">Trifolium subterraneum</name>
    <name type="common">Subterranean clover</name>
    <dbReference type="NCBI Taxonomy" id="3900"/>
    <lineage>
        <taxon>Eukaryota</taxon>
        <taxon>Viridiplantae</taxon>
        <taxon>Streptophyta</taxon>
        <taxon>Embryophyta</taxon>
        <taxon>Tracheophyta</taxon>
        <taxon>Spermatophyta</taxon>
        <taxon>Magnoliopsida</taxon>
        <taxon>eudicotyledons</taxon>
        <taxon>Gunneridae</taxon>
        <taxon>Pentapetalae</taxon>
        <taxon>rosids</taxon>
        <taxon>fabids</taxon>
        <taxon>Fabales</taxon>
        <taxon>Fabaceae</taxon>
        <taxon>Papilionoideae</taxon>
        <taxon>50 kb inversion clade</taxon>
        <taxon>NPAAA clade</taxon>
        <taxon>Hologalegina</taxon>
        <taxon>IRL clade</taxon>
        <taxon>Trifolieae</taxon>
        <taxon>Trifolium</taxon>
    </lineage>
</organism>
<dbReference type="Pfam" id="PF00078">
    <property type="entry name" value="RVT_1"/>
    <property type="match status" value="1"/>
</dbReference>
<evidence type="ECO:0000259" key="17">
    <source>
        <dbReference type="PROSITE" id="PS50878"/>
    </source>
</evidence>
<dbReference type="Pfam" id="PF03732">
    <property type="entry name" value="Retrotrans_gag"/>
    <property type="match status" value="1"/>
</dbReference>
<keyword evidence="10" id="KW-0229">DNA integration</keyword>
<dbReference type="InterPro" id="IPR050951">
    <property type="entry name" value="Retrovirus_Pol_polyprotein"/>
</dbReference>
<dbReference type="GO" id="GO:0003677">
    <property type="term" value="F:DNA binding"/>
    <property type="evidence" value="ECO:0007669"/>
    <property type="project" value="UniProtKB-KW"/>
</dbReference>
<dbReference type="SUPFAM" id="SSF56672">
    <property type="entry name" value="DNA/RNA polymerases"/>
    <property type="match status" value="1"/>
</dbReference>
<dbReference type="GO" id="GO:0003964">
    <property type="term" value="F:RNA-directed DNA polymerase activity"/>
    <property type="evidence" value="ECO:0007669"/>
    <property type="project" value="UniProtKB-KW"/>
</dbReference>
<dbReference type="Gene3D" id="3.10.10.10">
    <property type="entry name" value="HIV Type 1 Reverse Transcriptase, subunit A, domain 1"/>
    <property type="match status" value="1"/>
</dbReference>
<evidence type="ECO:0000256" key="15">
    <source>
        <dbReference type="ARBA" id="ARBA00023268"/>
    </source>
</evidence>
<sequence length="1358" mass="153279">MASSTTPSVEDLASAIHNLIQSQQSFQASVAHDIHDLRSRLGPPGFPPPPRDVTPFPSTTIKLDIPRFDGTDPLGWIFKITQFFDYHATPEEQRLRIASFYMDGEALTWFQWMHQNGQILTWTTFLHALETRFAPSQYEDPKGALFKLSQIGSVKAYQAQFETLANRIVVILTQAISLAKLQEEKFADRGFIPPRSAAASTSNPNSSFKPTMSVTSPKPQTTVKRLSPDELQARRDAGLCYNCDEKYQRGHRCKRLFHLLIVEPDDTVEESSSFHLAAADSEPEPVVPSESDPASDTAQISLHALMGHTIPQTLRVMGQIRNNPVAILIDSGSTHNFLQDRVAHQLGLSTEPAHSFKVLVGNGEVLTCSSMCPQTPLLLGSHEFLVDLFILPLSGAELVLGVQWLKTLGPIVTDYEKLTMSFCSDGQQIHLTGVPKGNLEEANIHQLHRLLSTDAIDTFLHLHLISPESTINPPTPSHPEPRVHDLLSNFSSLFQPPSHLPPQRPIDHKIPLLPNSPPVNVRPYRYPQFQKKEIENQIKDMLNNGLIQHSSSAFSSPVLLVRKKDGTWRFCVDYRALNAVTSKDRFPIPAIDELLDELYGTKWFSKLDLRSGYHQIRMARGDIYKTAFRTHQGHYEFLVMPFGLCNAPSTFQSTMNLIFEPFLRRFVIVFFDDILVYSPTLDSHLQHLELVFQCLLENDFRLKASKCSFAQTSIEYLGHIVSDEGVGPDPSKISAMISWPAPVNIKQLRGFLGLTGFYRKFVRNYASLAAPLTALLKHDAFLWTEDAQKAFEGLKKAMSEAPVLGLPNFEEKFVLETDASGLGMGAVLIQNNHPICYFSKQFCPRMVQASTYVRELCAITTAVKKWRTYLLGNTFTIFTDQRSLRELMTQVIQTPEQQFYLAKLLGYSYEIVYKPGPQNRIADALSRVQCLVITVPQLDFLATFKQQLAAETEFQQFLARVISNPAEYSDFEVMNGLLFVKGKLFIPANSPLKTTLLEEFHSSTIGGHSGIHRTFGRLQENVFWEGMRKDVTQFVKSCSVCQQTKPANHYPYGLLQPLPIPNRVWEDVSLDFIVGLPSFQSHTVILVVVDRFSKAAHFGSLPTHFTAVRVADLFAKMICRLHGMPRSMVSDRDPIFLSHFWQELFRLSGTKLRMSTAYHPQSDGQTEIVNKVLQQYLRCFVHDKPKHWGQFLHWAEWHYNTATHTSTGLSPFQVVYGRTPPALVDYIPGSSTIQAVDATLGDRETILQVLKTKLLKAQAVMKEQADMHRVHHQFKVGDLVFVKLRPYRQNSVLGRRVHKLSKRFYGPFKLIKAIGEVAFELELPPSSRIHPVFHVSQLKPCFDENAAVAVIFGRQAIG</sequence>
<dbReference type="CDD" id="cd09274">
    <property type="entry name" value="RNase_HI_RT_Ty3"/>
    <property type="match status" value="1"/>
</dbReference>
<accession>A0A2Z6NJA7</accession>
<dbReference type="InterPro" id="IPR001584">
    <property type="entry name" value="Integrase_cat-core"/>
</dbReference>
<dbReference type="InterPro" id="IPR036397">
    <property type="entry name" value="RNaseH_sf"/>
</dbReference>
<keyword evidence="12" id="KW-0239">DNA-directed DNA polymerase</keyword>
<dbReference type="FunFam" id="3.10.10.10:FF:000007">
    <property type="entry name" value="Retrovirus-related Pol polyprotein from transposon 17.6-like Protein"/>
    <property type="match status" value="1"/>
</dbReference>
<keyword evidence="2" id="KW-0808">Transferase</keyword>
<dbReference type="GO" id="GO:0006310">
    <property type="term" value="P:DNA recombination"/>
    <property type="evidence" value="ECO:0007669"/>
    <property type="project" value="UniProtKB-KW"/>
</dbReference>
<dbReference type="InterPro" id="IPR056924">
    <property type="entry name" value="SH3_Tf2-1"/>
</dbReference>
<keyword evidence="14" id="KW-0233">DNA recombination</keyword>
<dbReference type="PROSITE" id="PS50994">
    <property type="entry name" value="INTEGRASE"/>
    <property type="match status" value="1"/>
</dbReference>
<keyword evidence="15" id="KW-0511">Multifunctional enzyme</keyword>
<evidence type="ECO:0000256" key="7">
    <source>
        <dbReference type="ARBA" id="ARBA00022759"/>
    </source>
</evidence>
<dbReference type="FunFam" id="3.30.70.270:FF:000020">
    <property type="entry name" value="Transposon Tf2-6 polyprotein-like Protein"/>
    <property type="match status" value="1"/>
</dbReference>
<dbReference type="InterPro" id="IPR000477">
    <property type="entry name" value="RT_dom"/>
</dbReference>
<dbReference type="Pfam" id="PF00665">
    <property type="entry name" value="rve"/>
    <property type="match status" value="1"/>
</dbReference>
<evidence type="ECO:0000256" key="4">
    <source>
        <dbReference type="ARBA" id="ARBA00022722"/>
    </source>
</evidence>
<dbReference type="Pfam" id="PF17919">
    <property type="entry name" value="RT_RNaseH_2"/>
    <property type="match status" value="1"/>
</dbReference>
<keyword evidence="8" id="KW-0378">Hydrolase</keyword>
<dbReference type="InterPro" id="IPR012337">
    <property type="entry name" value="RNaseH-like_sf"/>
</dbReference>
<evidence type="ECO:0000256" key="9">
    <source>
        <dbReference type="ARBA" id="ARBA00022842"/>
    </source>
</evidence>
<evidence type="ECO:0000256" key="1">
    <source>
        <dbReference type="ARBA" id="ARBA00022670"/>
    </source>
</evidence>
<dbReference type="GO" id="GO:0046872">
    <property type="term" value="F:metal ion binding"/>
    <property type="evidence" value="ECO:0007669"/>
    <property type="project" value="UniProtKB-KW"/>
</dbReference>
<keyword evidence="7" id="KW-0255">Endonuclease</keyword>
<keyword evidence="6" id="KW-0064">Aspartyl protease</keyword>
<keyword evidence="4" id="KW-0540">Nuclease</keyword>
<evidence type="ECO:0000256" key="16">
    <source>
        <dbReference type="SAM" id="MobiDB-lite"/>
    </source>
</evidence>
<feature type="domain" description="Integrase catalytic" evidence="18">
    <location>
        <begin position="1055"/>
        <end position="1219"/>
    </location>
</feature>
<dbReference type="InterPro" id="IPR043502">
    <property type="entry name" value="DNA/RNA_pol_sf"/>
</dbReference>
<dbReference type="InterPro" id="IPR021109">
    <property type="entry name" value="Peptidase_aspartic_dom_sf"/>
</dbReference>
<dbReference type="Proteomes" id="UP000242715">
    <property type="component" value="Unassembled WGS sequence"/>
</dbReference>
<evidence type="ECO:0000259" key="18">
    <source>
        <dbReference type="PROSITE" id="PS50994"/>
    </source>
</evidence>
<dbReference type="PROSITE" id="PS50878">
    <property type="entry name" value="RT_POL"/>
    <property type="match status" value="1"/>
</dbReference>
<dbReference type="GO" id="GO:0006508">
    <property type="term" value="P:proteolysis"/>
    <property type="evidence" value="ECO:0007669"/>
    <property type="project" value="UniProtKB-KW"/>
</dbReference>
<evidence type="ECO:0000256" key="13">
    <source>
        <dbReference type="ARBA" id="ARBA00023125"/>
    </source>
</evidence>
<evidence type="ECO:0000256" key="12">
    <source>
        <dbReference type="ARBA" id="ARBA00022932"/>
    </source>
</evidence>
<feature type="compositionally biased region" description="Low complexity" evidence="16">
    <location>
        <begin position="195"/>
        <end position="207"/>
    </location>
</feature>
<dbReference type="InterPro" id="IPR041577">
    <property type="entry name" value="RT_RNaseH_2"/>
</dbReference>
<evidence type="ECO:0000256" key="8">
    <source>
        <dbReference type="ARBA" id="ARBA00022801"/>
    </source>
</evidence>
<evidence type="ECO:0000313" key="19">
    <source>
        <dbReference type="EMBL" id="GAU36702.1"/>
    </source>
</evidence>
<keyword evidence="13" id="KW-0238">DNA-binding</keyword>
<dbReference type="CDD" id="cd01647">
    <property type="entry name" value="RT_LTR"/>
    <property type="match status" value="1"/>
</dbReference>
<keyword evidence="11" id="KW-0695">RNA-directed DNA polymerase</keyword>
<feature type="compositionally biased region" description="Polar residues" evidence="16">
    <location>
        <begin position="208"/>
        <end position="224"/>
    </location>
</feature>
<evidence type="ECO:0000256" key="3">
    <source>
        <dbReference type="ARBA" id="ARBA00022695"/>
    </source>
</evidence>
<reference evidence="20" key="1">
    <citation type="journal article" date="2017" name="Front. Plant Sci.">
        <title>Climate Clever Clovers: New Paradigm to Reduce the Environmental Footprint of Ruminants by Breeding Low Methanogenic Forages Utilizing Haplotype Variation.</title>
        <authorList>
            <person name="Kaur P."/>
            <person name="Appels R."/>
            <person name="Bayer P.E."/>
            <person name="Keeble-Gagnere G."/>
            <person name="Wang J."/>
            <person name="Hirakawa H."/>
            <person name="Shirasawa K."/>
            <person name="Vercoe P."/>
            <person name="Stefanova K."/>
            <person name="Durmic Z."/>
            <person name="Nichols P."/>
            <person name="Revell C."/>
            <person name="Isobe S.N."/>
            <person name="Edwards D."/>
            <person name="Erskine W."/>
        </authorList>
    </citation>
    <scope>NUCLEOTIDE SEQUENCE [LARGE SCALE GENOMIC DNA]</scope>
    <source>
        <strain evidence="20">cv. Daliak</strain>
    </source>
</reference>
<dbReference type="OrthoDB" id="2013610at2759"/>
<protein>
    <recommendedName>
        <fullName evidence="21">Reverse transcriptase</fullName>
    </recommendedName>
</protein>
<dbReference type="GO" id="GO:0015074">
    <property type="term" value="P:DNA integration"/>
    <property type="evidence" value="ECO:0007669"/>
    <property type="project" value="UniProtKB-KW"/>
</dbReference>
<keyword evidence="1" id="KW-0645">Protease</keyword>
<dbReference type="CDD" id="cd00303">
    <property type="entry name" value="retropepsin_like"/>
    <property type="match status" value="1"/>
</dbReference>
<dbReference type="SUPFAM" id="SSF50630">
    <property type="entry name" value="Acid proteases"/>
    <property type="match status" value="1"/>
</dbReference>
<feature type="domain" description="Reverse transcriptase" evidence="17">
    <location>
        <begin position="542"/>
        <end position="721"/>
    </location>
</feature>
<dbReference type="FunFam" id="1.10.340.70:FF:000001">
    <property type="entry name" value="Retrovirus-related Pol polyprotein from transposon gypsy-like Protein"/>
    <property type="match status" value="1"/>
</dbReference>
<evidence type="ECO:0000256" key="14">
    <source>
        <dbReference type="ARBA" id="ARBA00023172"/>
    </source>
</evidence>
<evidence type="ECO:0000256" key="2">
    <source>
        <dbReference type="ARBA" id="ARBA00022679"/>
    </source>
</evidence>
<evidence type="ECO:0008006" key="21">
    <source>
        <dbReference type="Google" id="ProtNLM"/>
    </source>
</evidence>
<dbReference type="InterPro" id="IPR005162">
    <property type="entry name" value="Retrotrans_gag_dom"/>
</dbReference>
<dbReference type="GO" id="GO:0004519">
    <property type="term" value="F:endonuclease activity"/>
    <property type="evidence" value="ECO:0007669"/>
    <property type="project" value="UniProtKB-KW"/>
</dbReference>
<keyword evidence="3" id="KW-0548">Nucleotidyltransferase</keyword>
<dbReference type="SUPFAM" id="SSF53098">
    <property type="entry name" value="Ribonuclease H-like"/>
    <property type="match status" value="1"/>
</dbReference>
<dbReference type="Pfam" id="PF24626">
    <property type="entry name" value="SH3_Tf2-1"/>
    <property type="match status" value="1"/>
</dbReference>
<dbReference type="Pfam" id="PF08284">
    <property type="entry name" value="RVP_2"/>
    <property type="match status" value="1"/>
</dbReference>
<dbReference type="Gene3D" id="3.30.420.10">
    <property type="entry name" value="Ribonuclease H-like superfamily/Ribonuclease H"/>
    <property type="match status" value="1"/>
</dbReference>
<dbReference type="InterPro" id="IPR043128">
    <property type="entry name" value="Rev_trsase/Diguanyl_cyclase"/>
</dbReference>
<keyword evidence="20" id="KW-1185">Reference proteome</keyword>
<dbReference type="InterPro" id="IPR041588">
    <property type="entry name" value="Integrase_H2C2"/>
</dbReference>
<keyword evidence="5" id="KW-0479">Metal-binding</keyword>
<dbReference type="GO" id="GO:0003887">
    <property type="term" value="F:DNA-directed DNA polymerase activity"/>
    <property type="evidence" value="ECO:0007669"/>
    <property type="project" value="UniProtKB-KW"/>
</dbReference>
<dbReference type="GO" id="GO:0004190">
    <property type="term" value="F:aspartic-type endopeptidase activity"/>
    <property type="evidence" value="ECO:0007669"/>
    <property type="project" value="UniProtKB-KW"/>
</dbReference>
<dbReference type="PANTHER" id="PTHR37984">
    <property type="entry name" value="PROTEIN CBG26694"/>
    <property type="match status" value="1"/>
</dbReference>
<dbReference type="Gene3D" id="3.10.20.370">
    <property type="match status" value="1"/>
</dbReference>
<dbReference type="PANTHER" id="PTHR37984:SF5">
    <property type="entry name" value="PROTEIN NYNRIN-LIKE"/>
    <property type="match status" value="1"/>
</dbReference>
<evidence type="ECO:0000256" key="6">
    <source>
        <dbReference type="ARBA" id="ARBA00022750"/>
    </source>
</evidence>
<dbReference type="Gene3D" id="2.40.70.10">
    <property type="entry name" value="Acid Proteases"/>
    <property type="match status" value="1"/>
</dbReference>
<evidence type="ECO:0000256" key="10">
    <source>
        <dbReference type="ARBA" id="ARBA00022908"/>
    </source>
</evidence>
<proteinExistence type="predicted"/>
<evidence type="ECO:0000313" key="20">
    <source>
        <dbReference type="Proteomes" id="UP000242715"/>
    </source>
</evidence>
<dbReference type="EMBL" id="DF973637">
    <property type="protein sequence ID" value="GAU36702.1"/>
    <property type="molecule type" value="Genomic_DNA"/>
</dbReference>
<name>A0A2Z6NJA7_TRISU</name>
<dbReference type="Gene3D" id="1.10.340.70">
    <property type="match status" value="1"/>
</dbReference>